<feature type="domain" description="Tellurite resistance methyltransferase TehB-like" evidence="2">
    <location>
        <begin position="13"/>
        <end position="163"/>
    </location>
</feature>
<evidence type="ECO:0000313" key="3">
    <source>
        <dbReference type="EMBL" id="CBX29779.1"/>
    </source>
</evidence>
<dbReference type="GO" id="GO:0016740">
    <property type="term" value="F:transferase activity"/>
    <property type="evidence" value="ECO:0007669"/>
    <property type="project" value="UniProtKB-KW"/>
</dbReference>
<evidence type="ECO:0000256" key="1">
    <source>
        <dbReference type="ARBA" id="ARBA00022679"/>
    </source>
</evidence>
<dbReference type="CDD" id="cd02440">
    <property type="entry name" value="AdoMet_MTases"/>
    <property type="match status" value="1"/>
</dbReference>
<dbReference type="PANTHER" id="PTHR43861">
    <property type="entry name" value="TRANS-ACONITATE 2-METHYLTRANSFERASE-RELATED"/>
    <property type="match status" value="1"/>
</dbReference>
<reference evidence="3" key="1">
    <citation type="journal article" date="2011" name="Environ. Microbiol.">
        <title>Genomic insights into the metabolic potential of the polycyclic aromatic hydrocarbon degrading sulfate-reducing Deltaproteobacterium N47.</title>
        <authorList>
            <person name="Bergmann F."/>
            <person name="Selesi D."/>
            <person name="Weinmaier T."/>
            <person name="Tischler P."/>
            <person name="Rattei T."/>
            <person name="Meckenstock R.U."/>
        </authorList>
    </citation>
    <scope>NUCLEOTIDE SEQUENCE</scope>
</reference>
<dbReference type="Gene3D" id="3.40.50.150">
    <property type="entry name" value="Vaccinia Virus protein VP39"/>
    <property type="match status" value="1"/>
</dbReference>
<sequence>MTSLEKNASRFLVENISLLPKGRVLDIAMGEGRNAVYLASRGFTVEGIDISEEAVKIAEKTARQSGVNISAHFTDLEKTAYIIKDSYDVIICFNYLQRSLIPHIKAGLHKGGFVVYETYIIDQIRFGKPRNPDFLLKHNELLDMFYDFRCLRYHEGIFENRKASAGIIAQKTVS</sequence>
<dbReference type="PANTHER" id="PTHR43861:SF3">
    <property type="entry name" value="PUTATIVE (AFU_ORTHOLOGUE AFUA_2G14390)-RELATED"/>
    <property type="match status" value="1"/>
</dbReference>
<keyword evidence="1" id="KW-0808">Transferase</keyword>
<name>E1YGT5_9BACT</name>
<dbReference type="AlphaFoldDB" id="E1YGT5"/>
<dbReference type="SUPFAM" id="SSF53335">
    <property type="entry name" value="S-adenosyl-L-methionine-dependent methyltransferases"/>
    <property type="match status" value="1"/>
</dbReference>
<protein>
    <recommendedName>
        <fullName evidence="2">Tellurite resistance methyltransferase TehB-like domain-containing protein</fullName>
    </recommendedName>
</protein>
<evidence type="ECO:0000259" key="2">
    <source>
        <dbReference type="Pfam" id="PF03848"/>
    </source>
</evidence>
<dbReference type="InterPro" id="IPR029063">
    <property type="entry name" value="SAM-dependent_MTases_sf"/>
</dbReference>
<dbReference type="InterPro" id="IPR015985">
    <property type="entry name" value="TehB-like_dom"/>
</dbReference>
<gene>
    <name evidence="3" type="ORF">N47_F14740</name>
</gene>
<organism evidence="3">
    <name type="scientific">uncultured Desulfobacterium sp</name>
    <dbReference type="NCBI Taxonomy" id="201089"/>
    <lineage>
        <taxon>Bacteria</taxon>
        <taxon>Pseudomonadati</taxon>
        <taxon>Thermodesulfobacteriota</taxon>
        <taxon>Desulfobacteria</taxon>
        <taxon>Desulfobacterales</taxon>
        <taxon>Desulfobacteriaceae</taxon>
        <taxon>Desulfobacterium</taxon>
        <taxon>environmental samples</taxon>
    </lineage>
</organism>
<dbReference type="EMBL" id="FR695873">
    <property type="protein sequence ID" value="CBX29779.1"/>
    <property type="molecule type" value="Genomic_DNA"/>
</dbReference>
<proteinExistence type="predicted"/>
<accession>E1YGT5</accession>
<dbReference type="Pfam" id="PF03848">
    <property type="entry name" value="TehB"/>
    <property type="match status" value="1"/>
</dbReference>